<dbReference type="HOGENOM" id="CLU_2359372_0_0_1"/>
<dbReference type="EMBL" id="KB445550">
    <property type="protein sequence ID" value="EMD00783.1"/>
    <property type="molecule type" value="Genomic_DNA"/>
</dbReference>
<evidence type="ECO:0000313" key="1">
    <source>
        <dbReference type="EMBL" id="EMD00783.1"/>
    </source>
</evidence>
<accession>M2M168</accession>
<organism evidence="1 2">
    <name type="scientific">Baudoinia panamericana (strain UAMH 10762)</name>
    <name type="common">Angels' share fungus</name>
    <name type="synonym">Baudoinia compniacensis (strain UAMH 10762)</name>
    <dbReference type="NCBI Taxonomy" id="717646"/>
    <lineage>
        <taxon>Eukaryota</taxon>
        <taxon>Fungi</taxon>
        <taxon>Dikarya</taxon>
        <taxon>Ascomycota</taxon>
        <taxon>Pezizomycotina</taxon>
        <taxon>Dothideomycetes</taxon>
        <taxon>Dothideomycetidae</taxon>
        <taxon>Mycosphaerellales</taxon>
        <taxon>Teratosphaeriaceae</taxon>
        <taxon>Baudoinia</taxon>
    </lineage>
</organism>
<name>M2M168_BAUPA</name>
<keyword evidence="2" id="KW-1185">Reference proteome</keyword>
<dbReference type="KEGG" id="bcom:BAUCODRAFT_182997"/>
<reference evidence="1 2" key="1">
    <citation type="journal article" date="2012" name="PLoS Pathog.">
        <title>Diverse lifestyles and strategies of plant pathogenesis encoded in the genomes of eighteen Dothideomycetes fungi.</title>
        <authorList>
            <person name="Ohm R.A."/>
            <person name="Feau N."/>
            <person name="Henrissat B."/>
            <person name="Schoch C.L."/>
            <person name="Horwitz B.A."/>
            <person name="Barry K.W."/>
            <person name="Condon B.J."/>
            <person name="Copeland A.C."/>
            <person name="Dhillon B."/>
            <person name="Glaser F."/>
            <person name="Hesse C.N."/>
            <person name="Kosti I."/>
            <person name="LaButti K."/>
            <person name="Lindquist E.A."/>
            <person name="Lucas S."/>
            <person name="Salamov A.A."/>
            <person name="Bradshaw R.E."/>
            <person name="Ciuffetti L."/>
            <person name="Hamelin R.C."/>
            <person name="Kema G.H.J."/>
            <person name="Lawrence C."/>
            <person name="Scott J.A."/>
            <person name="Spatafora J.W."/>
            <person name="Turgeon B.G."/>
            <person name="de Wit P.J.G.M."/>
            <person name="Zhong S."/>
            <person name="Goodwin S.B."/>
            <person name="Grigoriev I.V."/>
        </authorList>
    </citation>
    <scope>NUCLEOTIDE SEQUENCE [LARGE SCALE GENOMIC DNA]</scope>
    <source>
        <strain evidence="1 2">UAMH 10762</strain>
    </source>
</reference>
<evidence type="ECO:0000313" key="2">
    <source>
        <dbReference type="Proteomes" id="UP000011761"/>
    </source>
</evidence>
<dbReference type="GeneID" id="19109518"/>
<proteinExistence type="predicted"/>
<sequence>MHPILTKRRCRACCVCLYCAVHRPMVGTLPESAGRLMHLLVKCCTCSVHVAYPCVKNANASPGNNLACISPARFVYLQDAVRKDELKNQVYLDAYP</sequence>
<protein>
    <submittedName>
        <fullName evidence="1">Uncharacterized protein</fullName>
    </submittedName>
</protein>
<gene>
    <name evidence="1" type="ORF">BAUCODRAFT_182997</name>
</gene>
<dbReference type="AlphaFoldDB" id="M2M168"/>
<dbReference type="RefSeq" id="XP_007671967.1">
    <property type="nucleotide sequence ID" value="XM_007673777.1"/>
</dbReference>
<dbReference type="Proteomes" id="UP000011761">
    <property type="component" value="Unassembled WGS sequence"/>
</dbReference>